<dbReference type="STRING" id="2018661.A0A2A2LPZ0"/>
<dbReference type="AlphaFoldDB" id="A0A2A2LPZ0"/>
<evidence type="ECO:0000256" key="1">
    <source>
        <dbReference type="SAM" id="MobiDB-lite"/>
    </source>
</evidence>
<reference evidence="2 3" key="1">
    <citation type="journal article" date="2017" name="Curr. Biol.">
        <title>Genome architecture and evolution of a unichromosomal asexual nematode.</title>
        <authorList>
            <person name="Fradin H."/>
            <person name="Zegar C."/>
            <person name="Gutwein M."/>
            <person name="Lucas J."/>
            <person name="Kovtun M."/>
            <person name="Corcoran D."/>
            <person name="Baugh L.R."/>
            <person name="Kiontke K."/>
            <person name="Gunsalus K."/>
            <person name="Fitch D.H."/>
            <person name="Piano F."/>
        </authorList>
    </citation>
    <scope>NUCLEOTIDE SEQUENCE [LARGE SCALE GENOMIC DNA]</scope>
    <source>
        <strain evidence="2">PF1309</strain>
    </source>
</reference>
<sequence>MGKQKIEKIRKGAGKNSSSANQTEGSSQTKIQMVKGTGHKNLQNNEIKGCSIAAPIDCHKGKPCEPNEETVFFACTNAKCEFKGVPVHKECCQALEQHLLKILATLAVPLSLWAGQHVQGHFAGEEQNAAKHPGEKKKKEKNLPKLNYSMSKPVNHAVVQDERESREHIRRQKNNSERRDLSTSSVGSSSTYRYSSSKTNSRYTLPKGWLHDSDLPDLDPTPFSTSLHSQFGDSIRSSGYPSFYGAPPSQLYAEFPEPSKESDFIVVPSDLSSPPSSANPTPPPNAVNASGTSANAPGVKSYASAIKKATITSMTVDKPKTPIRPPLTQTQNIQKTPARHLPTASSFFQAATAGCGSSSLNGENSSFDILPFHHTDYTSPNAYAWSSPDSGIDKTDQVVENENQSTLNSQSIISPPPGLYQTTPKFNRSRSSKVEGYYLPGIGTLPYWDPWTGRNWLLGETVYAFVHLPGWTSKAQVSNGGPDELDDFDFLAAIGGSFRG</sequence>
<feature type="region of interest" description="Disordered" evidence="1">
    <location>
        <begin position="1"/>
        <end position="33"/>
    </location>
</feature>
<proteinExistence type="predicted"/>
<organism evidence="2 3">
    <name type="scientific">Diploscapter pachys</name>
    <dbReference type="NCBI Taxonomy" id="2018661"/>
    <lineage>
        <taxon>Eukaryota</taxon>
        <taxon>Metazoa</taxon>
        <taxon>Ecdysozoa</taxon>
        <taxon>Nematoda</taxon>
        <taxon>Chromadorea</taxon>
        <taxon>Rhabditida</taxon>
        <taxon>Rhabditina</taxon>
        <taxon>Rhabditomorpha</taxon>
        <taxon>Rhabditoidea</taxon>
        <taxon>Rhabditidae</taxon>
        <taxon>Diploscapter</taxon>
    </lineage>
</organism>
<accession>A0A2A2LPZ0</accession>
<evidence type="ECO:0000313" key="3">
    <source>
        <dbReference type="Proteomes" id="UP000218231"/>
    </source>
</evidence>
<feature type="compositionally biased region" description="Polar residues" evidence="1">
    <location>
        <begin position="15"/>
        <end position="31"/>
    </location>
</feature>
<dbReference type="Proteomes" id="UP000218231">
    <property type="component" value="Unassembled WGS sequence"/>
</dbReference>
<keyword evidence="3" id="KW-1185">Reference proteome</keyword>
<feature type="region of interest" description="Disordered" evidence="1">
    <location>
        <begin position="265"/>
        <end position="297"/>
    </location>
</feature>
<feature type="compositionally biased region" description="Basic and acidic residues" evidence="1">
    <location>
        <begin position="1"/>
        <end position="10"/>
    </location>
</feature>
<gene>
    <name evidence="2" type="ORF">WR25_13165</name>
</gene>
<dbReference type="EMBL" id="LIAE01006522">
    <property type="protein sequence ID" value="PAV88311.1"/>
    <property type="molecule type" value="Genomic_DNA"/>
</dbReference>
<name>A0A2A2LPZ0_9BILA</name>
<feature type="compositionally biased region" description="Low complexity" evidence="1">
    <location>
        <begin position="268"/>
        <end position="279"/>
    </location>
</feature>
<comment type="caution">
    <text evidence="2">The sequence shown here is derived from an EMBL/GenBank/DDBJ whole genome shotgun (WGS) entry which is preliminary data.</text>
</comment>
<evidence type="ECO:0000313" key="2">
    <source>
        <dbReference type="EMBL" id="PAV88311.1"/>
    </source>
</evidence>
<protein>
    <submittedName>
        <fullName evidence="2">Uncharacterized protein</fullName>
    </submittedName>
</protein>
<feature type="compositionally biased region" description="Low complexity" evidence="1">
    <location>
        <begin position="182"/>
        <end position="199"/>
    </location>
</feature>
<feature type="region of interest" description="Disordered" evidence="1">
    <location>
        <begin position="126"/>
        <end position="199"/>
    </location>
</feature>